<feature type="binding site" evidence="9">
    <location>
        <position position="11"/>
    </location>
    <ligand>
        <name>substrate</name>
    </ligand>
</feature>
<comment type="catalytic activity">
    <reaction evidence="8 9">
        <text>(R)-4'-phosphopantetheine + ATP + H(+) = 3'-dephospho-CoA + diphosphate</text>
        <dbReference type="Rhea" id="RHEA:19801"/>
        <dbReference type="ChEBI" id="CHEBI:15378"/>
        <dbReference type="ChEBI" id="CHEBI:30616"/>
        <dbReference type="ChEBI" id="CHEBI:33019"/>
        <dbReference type="ChEBI" id="CHEBI:57328"/>
        <dbReference type="ChEBI" id="CHEBI:61723"/>
        <dbReference type="EC" id="2.7.7.3"/>
    </reaction>
</comment>
<dbReference type="EC" id="2.7.7.3" evidence="9"/>
<feature type="binding site" evidence="9">
    <location>
        <position position="101"/>
    </location>
    <ligand>
        <name>ATP</name>
        <dbReference type="ChEBI" id="CHEBI:30616"/>
    </ligand>
</feature>
<name>W0FUY6_9BACT</name>
<gene>
    <name evidence="9" type="primary">coaD</name>
</gene>
<dbReference type="Pfam" id="PF01467">
    <property type="entry name" value="CTP_transf_like"/>
    <property type="match status" value="1"/>
</dbReference>
<proteinExistence type="inferred from homology"/>
<evidence type="ECO:0000256" key="5">
    <source>
        <dbReference type="ARBA" id="ARBA00022840"/>
    </source>
</evidence>
<organism evidence="11">
    <name type="scientific">uncultured bacterium Contig1480</name>
    <dbReference type="NCBI Taxonomy" id="1393435"/>
    <lineage>
        <taxon>Bacteria</taxon>
        <taxon>environmental samples</taxon>
    </lineage>
</organism>
<dbReference type="GO" id="GO:0005737">
    <property type="term" value="C:cytoplasm"/>
    <property type="evidence" value="ECO:0007669"/>
    <property type="project" value="UniProtKB-SubCell"/>
</dbReference>
<dbReference type="UniPathway" id="UPA00241">
    <property type="reaction ID" value="UER00355"/>
</dbReference>
<evidence type="ECO:0000256" key="2">
    <source>
        <dbReference type="ARBA" id="ARBA00022679"/>
    </source>
</evidence>
<dbReference type="PANTHER" id="PTHR21342">
    <property type="entry name" value="PHOSPHOPANTETHEINE ADENYLYLTRANSFERASE"/>
    <property type="match status" value="1"/>
</dbReference>
<dbReference type="NCBIfam" id="TIGR00125">
    <property type="entry name" value="cyt_tran_rel"/>
    <property type="match status" value="1"/>
</dbReference>
<comment type="caution">
    <text evidence="9">Lacks conserved residue(s) required for the propagation of feature annotation.</text>
</comment>
<dbReference type="SUPFAM" id="SSF52374">
    <property type="entry name" value="Nucleotidylyl transferase"/>
    <property type="match status" value="1"/>
</dbReference>
<evidence type="ECO:0000256" key="4">
    <source>
        <dbReference type="ARBA" id="ARBA00022741"/>
    </source>
</evidence>
<comment type="subunit">
    <text evidence="9">Homohexamer.</text>
</comment>
<dbReference type="HAMAP" id="MF_00151">
    <property type="entry name" value="PPAT_bact"/>
    <property type="match status" value="1"/>
</dbReference>
<protein>
    <recommendedName>
        <fullName evidence="9">Phosphopantetheine adenylyltransferase</fullName>
        <ecNumber evidence="9">2.7.7.3</ecNumber>
    </recommendedName>
    <alternativeName>
        <fullName evidence="9">Dephospho-CoA pyrophosphorylase</fullName>
    </alternativeName>
    <alternativeName>
        <fullName evidence="9">Pantetheine-phosphate adenylyltransferase</fullName>
        <shortName evidence="9">PPAT</shortName>
    </alternativeName>
</protein>
<evidence type="ECO:0000256" key="6">
    <source>
        <dbReference type="ARBA" id="ARBA00022842"/>
    </source>
</evidence>
<evidence type="ECO:0000256" key="3">
    <source>
        <dbReference type="ARBA" id="ARBA00022695"/>
    </source>
</evidence>
<keyword evidence="7 9" id="KW-0173">Coenzyme A biosynthesis</keyword>
<evidence type="ECO:0000256" key="9">
    <source>
        <dbReference type="HAMAP-Rule" id="MF_00151"/>
    </source>
</evidence>
<keyword evidence="1 9" id="KW-0963">Cytoplasm</keyword>
<evidence type="ECO:0000256" key="7">
    <source>
        <dbReference type="ARBA" id="ARBA00022993"/>
    </source>
</evidence>
<dbReference type="PRINTS" id="PR01020">
    <property type="entry name" value="LPSBIOSNTHSS"/>
</dbReference>
<feature type="binding site" evidence="9">
    <location>
        <begin position="91"/>
        <end position="93"/>
    </location>
    <ligand>
        <name>ATP</name>
        <dbReference type="ChEBI" id="CHEBI:30616"/>
    </ligand>
</feature>
<feature type="site" description="Transition state stabilizer" evidence="9">
    <location>
        <position position="19"/>
    </location>
</feature>
<feature type="binding site" evidence="9">
    <location>
        <position position="76"/>
    </location>
    <ligand>
        <name>substrate</name>
    </ligand>
</feature>
<feature type="domain" description="Cytidyltransferase-like" evidence="10">
    <location>
        <begin position="7"/>
        <end position="134"/>
    </location>
</feature>
<keyword evidence="5 9" id="KW-0067">ATP-binding</keyword>
<evidence type="ECO:0000256" key="8">
    <source>
        <dbReference type="ARBA" id="ARBA00029346"/>
    </source>
</evidence>
<keyword evidence="2 9" id="KW-0808">Transferase</keyword>
<dbReference type="InterPro" id="IPR014729">
    <property type="entry name" value="Rossmann-like_a/b/a_fold"/>
</dbReference>
<feature type="binding site" evidence="9">
    <location>
        <position position="90"/>
    </location>
    <ligand>
        <name>substrate</name>
    </ligand>
</feature>
<dbReference type="GO" id="GO:0004595">
    <property type="term" value="F:pantetheine-phosphate adenylyltransferase activity"/>
    <property type="evidence" value="ECO:0007669"/>
    <property type="project" value="UniProtKB-UniRule"/>
</dbReference>
<comment type="function">
    <text evidence="9">Reversibly transfers an adenylyl group from ATP to 4'-phosphopantetheine, yielding dephospho-CoA (dPCoA) and pyrophosphate.</text>
</comment>
<comment type="subcellular location">
    <subcellularLocation>
        <location evidence="9">Cytoplasm</location>
    </subcellularLocation>
</comment>
<feature type="binding site" evidence="9">
    <location>
        <begin position="11"/>
        <end position="12"/>
    </location>
    <ligand>
        <name>ATP</name>
        <dbReference type="ChEBI" id="CHEBI:30616"/>
    </ligand>
</feature>
<dbReference type="NCBIfam" id="TIGR01510">
    <property type="entry name" value="coaD_prev_kdtB"/>
    <property type="match status" value="1"/>
</dbReference>
<feature type="binding site" evidence="9">
    <location>
        <position position="19"/>
    </location>
    <ligand>
        <name>ATP</name>
        <dbReference type="ChEBI" id="CHEBI:30616"/>
    </ligand>
</feature>
<dbReference type="GO" id="GO:0015937">
    <property type="term" value="P:coenzyme A biosynthetic process"/>
    <property type="evidence" value="ECO:0007669"/>
    <property type="project" value="UniProtKB-UniRule"/>
</dbReference>
<comment type="cofactor">
    <cofactor evidence="9">
        <name>Mg(2+)</name>
        <dbReference type="ChEBI" id="CHEBI:18420"/>
    </cofactor>
</comment>
<accession>W0FUY6</accession>
<keyword evidence="6 9" id="KW-0460">Magnesium</keyword>
<dbReference type="EMBL" id="KC247038">
    <property type="protein sequence ID" value="AHF27020.1"/>
    <property type="molecule type" value="Genomic_DNA"/>
</dbReference>
<dbReference type="PANTHER" id="PTHR21342:SF1">
    <property type="entry name" value="PHOSPHOPANTETHEINE ADENYLYLTRANSFERASE"/>
    <property type="match status" value="1"/>
</dbReference>
<keyword evidence="3 9" id="KW-0548">Nucleotidyltransferase</keyword>
<feature type="binding site" evidence="9">
    <location>
        <position position="43"/>
    </location>
    <ligand>
        <name>substrate</name>
    </ligand>
</feature>
<keyword evidence="4 9" id="KW-0547">Nucleotide-binding</keyword>
<comment type="similarity">
    <text evidence="9">Belongs to the bacterial CoaD family.</text>
</comment>
<evidence type="ECO:0000256" key="1">
    <source>
        <dbReference type="ARBA" id="ARBA00022490"/>
    </source>
</evidence>
<sequence length="165" mass="18090">MSRRIALFAGSFDPYTNGHHAIVRKAAALFDEVVVLIGVNVNKKRAFDAGAMRDAIQAALDADALNARAVIHGGLVADYCAAHGIRWYVRGLRNAADYQYEEVNAPVNRLLNPDLETIYLRGDDCALSSSMVRELMAFGHCVDAYLPVPVRELIPSKTKETSEKA</sequence>
<evidence type="ECO:0000313" key="11">
    <source>
        <dbReference type="EMBL" id="AHF27020.1"/>
    </source>
</evidence>
<dbReference type="Gene3D" id="3.40.50.620">
    <property type="entry name" value="HUPs"/>
    <property type="match status" value="1"/>
</dbReference>
<reference evidence="11" key="1">
    <citation type="journal article" date="2013" name="PLoS ONE">
        <title>Metagenomic insights into the carbohydrate-active enzymes carried by the microorganisms adhering to solid digesta in the rumen of cows.</title>
        <authorList>
            <person name="Wang L."/>
            <person name="Hatem A."/>
            <person name="Catalyurek U.V."/>
            <person name="Morrison M."/>
            <person name="Yu Z."/>
        </authorList>
    </citation>
    <scope>NUCLEOTIDE SEQUENCE</scope>
</reference>
<comment type="pathway">
    <text evidence="9">Cofactor biosynthesis; coenzyme A biosynthesis; CoA from (R)-pantothenate: step 4/5.</text>
</comment>
<dbReference type="AlphaFoldDB" id="W0FUY6"/>
<dbReference type="InterPro" id="IPR001980">
    <property type="entry name" value="PPAT"/>
</dbReference>
<dbReference type="GO" id="GO:0005524">
    <property type="term" value="F:ATP binding"/>
    <property type="evidence" value="ECO:0007669"/>
    <property type="project" value="UniProtKB-KW"/>
</dbReference>
<dbReference type="InterPro" id="IPR004821">
    <property type="entry name" value="Cyt_trans-like"/>
</dbReference>
<evidence type="ECO:0000259" key="10">
    <source>
        <dbReference type="Pfam" id="PF01467"/>
    </source>
</evidence>